<dbReference type="Proteomes" id="UP000193689">
    <property type="component" value="Unassembled WGS sequence"/>
</dbReference>
<dbReference type="AlphaFoldDB" id="A0A1Y2DI36"/>
<sequence>MAVVAVTATPLKLSLKNKLGGQLNAYVTGQDTAGDVVMLAPDGSWYHPDAGGSTSPVQINAANVTLPLTGDVTELTIPDFISAGRIWVAVGELQFFTLVEPSAVNPDDPSADVNWGFVELTNTEKSGIYANISFVDWVGLLLGMSLTLGSGEVQTVEGLAKNAVSSICNDMKTQAADGQPWDKMCVSDASDYTDYANKVWDQYTNQDLVFDTQNAGNTTCRANGDQLTCTNDNRAYARPTVGDIWGCNSGPFAMTQDDNDIHKAVVPRLCAAFQRSTLLLDGGDVQPSSAVGKDTYYKETPTNHYSRIVHNYLVGGRGYAFAYDDVNPDGENAAGVVSGPSPQELAITIGGA</sequence>
<gene>
    <name evidence="2" type="ORF">BCR38DRAFT_413218</name>
</gene>
<evidence type="ECO:0000259" key="1">
    <source>
        <dbReference type="PROSITE" id="PS52006"/>
    </source>
</evidence>
<dbReference type="OrthoDB" id="10058186at2759"/>
<dbReference type="GeneID" id="63775021"/>
<dbReference type="PANTHER" id="PTHR38165:SF1">
    <property type="entry name" value="GLUCANASE B"/>
    <property type="match status" value="1"/>
</dbReference>
<reference evidence="2 3" key="1">
    <citation type="submission" date="2016-07" db="EMBL/GenBank/DDBJ databases">
        <title>Pervasive Adenine N6-methylation of Active Genes in Fungi.</title>
        <authorList>
            <consortium name="DOE Joint Genome Institute"/>
            <person name="Mondo S.J."/>
            <person name="Dannebaum R.O."/>
            <person name="Kuo R.C."/>
            <person name="Labutti K."/>
            <person name="Haridas S."/>
            <person name="Kuo A."/>
            <person name="Salamov A."/>
            <person name="Ahrendt S.R."/>
            <person name="Lipzen A."/>
            <person name="Sullivan W."/>
            <person name="Andreopoulos W.B."/>
            <person name="Clum A."/>
            <person name="Lindquist E."/>
            <person name="Daum C."/>
            <person name="Ramamoorthy G.K."/>
            <person name="Gryganskyi A."/>
            <person name="Culley D."/>
            <person name="Magnuson J.K."/>
            <person name="James T.Y."/>
            <person name="O'Malley M.A."/>
            <person name="Stajich J.E."/>
            <person name="Spatafora J.W."/>
            <person name="Visel A."/>
            <person name="Grigoriev I.V."/>
        </authorList>
    </citation>
    <scope>NUCLEOTIDE SEQUENCE [LARGE SCALE GENOMIC DNA]</scope>
    <source>
        <strain evidence="2 3">CBS 129021</strain>
    </source>
</reference>
<dbReference type="InterPro" id="IPR037398">
    <property type="entry name" value="Glyco_hydro_64_fam"/>
</dbReference>
<keyword evidence="3" id="KW-1185">Reference proteome</keyword>
<dbReference type="InParanoid" id="A0A1Y2DI36"/>
<proteinExistence type="predicted"/>
<feature type="domain" description="GH64" evidence="1">
    <location>
        <begin position="8"/>
        <end position="351"/>
    </location>
</feature>
<dbReference type="PROSITE" id="PS52006">
    <property type="entry name" value="GH64"/>
    <property type="match status" value="1"/>
</dbReference>
<dbReference type="InterPro" id="IPR032477">
    <property type="entry name" value="Glyco_hydro_64"/>
</dbReference>
<comment type="caution">
    <text evidence="2">The sequence shown here is derived from an EMBL/GenBank/DDBJ whole genome shotgun (WGS) entry which is preliminary data.</text>
</comment>
<name>A0A1Y2DI36_9PEZI</name>
<evidence type="ECO:0000313" key="3">
    <source>
        <dbReference type="Proteomes" id="UP000193689"/>
    </source>
</evidence>
<accession>A0A1Y2DI36</accession>
<dbReference type="Gene3D" id="2.60.110.10">
    <property type="entry name" value="Thaumatin"/>
    <property type="match status" value="2"/>
</dbReference>
<protein>
    <recommendedName>
        <fullName evidence="1">GH64 domain-containing protein</fullName>
    </recommendedName>
</protein>
<dbReference type="InterPro" id="IPR037176">
    <property type="entry name" value="Osmotin/thaumatin-like_sf"/>
</dbReference>
<dbReference type="RefSeq" id="XP_040711711.1">
    <property type="nucleotide sequence ID" value="XM_040858809.1"/>
</dbReference>
<dbReference type="PANTHER" id="PTHR38165">
    <property type="match status" value="1"/>
</dbReference>
<evidence type="ECO:0000313" key="2">
    <source>
        <dbReference type="EMBL" id="ORY58899.1"/>
    </source>
</evidence>
<organism evidence="2 3">
    <name type="scientific">Pseudomassariella vexata</name>
    <dbReference type="NCBI Taxonomy" id="1141098"/>
    <lineage>
        <taxon>Eukaryota</taxon>
        <taxon>Fungi</taxon>
        <taxon>Dikarya</taxon>
        <taxon>Ascomycota</taxon>
        <taxon>Pezizomycotina</taxon>
        <taxon>Sordariomycetes</taxon>
        <taxon>Xylariomycetidae</taxon>
        <taxon>Amphisphaeriales</taxon>
        <taxon>Pseudomassariaceae</taxon>
        <taxon>Pseudomassariella</taxon>
    </lineage>
</organism>
<dbReference type="EMBL" id="MCFJ01000015">
    <property type="protein sequence ID" value="ORY58899.1"/>
    <property type="molecule type" value="Genomic_DNA"/>
</dbReference>
<dbReference type="Pfam" id="PF16483">
    <property type="entry name" value="Glyco_hydro_64"/>
    <property type="match status" value="1"/>
</dbReference>